<reference evidence="6" key="1">
    <citation type="submission" date="2022-01" db="EMBL/GenBank/DDBJ databases">
        <title>Colwellia maritima, isolated from seawater.</title>
        <authorList>
            <person name="Kristyanto S."/>
            <person name="Jung J."/>
            <person name="Jeon C.O."/>
        </authorList>
    </citation>
    <scope>NUCLEOTIDE SEQUENCE</scope>
    <source>
        <strain evidence="6">MSW7</strain>
    </source>
</reference>
<evidence type="ECO:0000313" key="6">
    <source>
        <dbReference type="EMBL" id="MCI2282315.1"/>
    </source>
</evidence>
<feature type="domain" description="BFD-like [2Fe-2S]-binding" evidence="5">
    <location>
        <begin position="357"/>
        <end position="399"/>
    </location>
</feature>
<comment type="cofactor">
    <cofactor evidence="2">
        <name>[4Fe-4S] cluster</name>
        <dbReference type="ChEBI" id="CHEBI:49883"/>
    </cofactor>
</comment>
<comment type="caution">
    <text evidence="6">The sequence shown here is derived from an EMBL/GenBank/DDBJ whole genome shotgun (WGS) entry which is preliminary data.</text>
</comment>
<keyword evidence="3" id="KW-0560">Oxidoreductase</keyword>
<dbReference type="InterPro" id="IPR009010">
    <property type="entry name" value="Asp_de-COase-like_dom_sf"/>
</dbReference>
<dbReference type="InterPro" id="IPR041854">
    <property type="entry name" value="BFD-like_2Fe2S-bd_dom_sf"/>
</dbReference>
<gene>
    <name evidence="6" type="ORF">L3081_01530</name>
</gene>
<evidence type="ECO:0000259" key="4">
    <source>
        <dbReference type="Pfam" id="PF01568"/>
    </source>
</evidence>
<proteinExistence type="predicted"/>
<dbReference type="Pfam" id="PF01568">
    <property type="entry name" value="Molydop_binding"/>
    <property type="match status" value="1"/>
</dbReference>
<evidence type="ECO:0000256" key="2">
    <source>
        <dbReference type="ARBA" id="ARBA00001966"/>
    </source>
</evidence>
<dbReference type="CDD" id="cd02791">
    <property type="entry name" value="MopB_CT_Nitrate-R-NapA-like"/>
    <property type="match status" value="1"/>
</dbReference>
<dbReference type="InterPro" id="IPR041957">
    <property type="entry name" value="CT_Nitrate-R-NapA-like"/>
</dbReference>
<dbReference type="InterPro" id="IPR006657">
    <property type="entry name" value="MoPterin_dinucl-bd_dom"/>
</dbReference>
<comment type="cofactor">
    <cofactor evidence="1">
        <name>Mo-bis(molybdopterin guanine dinucleotide)</name>
        <dbReference type="ChEBI" id="CHEBI:60539"/>
    </cofactor>
</comment>
<dbReference type="PANTHER" id="PTHR43105">
    <property type="entry name" value="RESPIRATORY NITRATE REDUCTASE"/>
    <property type="match status" value="1"/>
</dbReference>
<organism evidence="6 7">
    <name type="scientific">Colwellia maritima</name>
    <dbReference type="NCBI Taxonomy" id="2912588"/>
    <lineage>
        <taxon>Bacteria</taxon>
        <taxon>Pseudomonadati</taxon>
        <taxon>Pseudomonadota</taxon>
        <taxon>Gammaproteobacteria</taxon>
        <taxon>Alteromonadales</taxon>
        <taxon>Colwelliaceae</taxon>
        <taxon>Colwellia</taxon>
    </lineage>
</organism>
<dbReference type="PANTHER" id="PTHR43105:SF9">
    <property type="entry name" value="NADPH-FE(3+) OXIDOREDUCTASE SUBUNIT ALPHA"/>
    <property type="match status" value="1"/>
</dbReference>
<dbReference type="InterPro" id="IPR007419">
    <property type="entry name" value="BFD-like_2Fe2S-bd_dom"/>
</dbReference>
<evidence type="ECO:0000256" key="3">
    <source>
        <dbReference type="ARBA" id="ARBA00023002"/>
    </source>
</evidence>
<dbReference type="Gene3D" id="1.10.10.1100">
    <property type="entry name" value="BFD-like [2Fe-2S]-binding domain"/>
    <property type="match status" value="1"/>
</dbReference>
<dbReference type="CDD" id="cd19942">
    <property type="entry name" value="Fer2_BFD-like"/>
    <property type="match status" value="1"/>
</dbReference>
<protein>
    <submittedName>
        <fullName evidence="6">(2Fe-2S)-binding protein</fullName>
    </submittedName>
</protein>
<feature type="domain" description="Molybdopterin dinucleotide-binding" evidence="4">
    <location>
        <begin position="99"/>
        <end position="212"/>
    </location>
</feature>
<dbReference type="InterPro" id="IPR050123">
    <property type="entry name" value="Prok_molybdopt-oxidoreductase"/>
</dbReference>
<dbReference type="SUPFAM" id="SSF50692">
    <property type="entry name" value="ADC-like"/>
    <property type="match status" value="1"/>
</dbReference>
<dbReference type="EMBL" id="JAKKSL010000001">
    <property type="protein sequence ID" value="MCI2282315.1"/>
    <property type="molecule type" value="Genomic_DNA"/>
</dbReference>
<dbReference type="Proteomes" id="UP001139646">
    <property type="component" value="Unassembled WGS sequence"/>
</dbReference>
<dbReference type="Pfam" id="PF04324">
    <property type="entry name" value="Fer2_BFD"/>
    <property type="match status" value="1"/>
</dbReference>
<keyword evidence="7" id="KW-1185">Reference proteome</keyword>
<dbReference type="SUPFAM" id="SSF53706">
    <property type="entry name" value="Formate dehydrogenase/DMSO reductase, domains 1-3"/>
    <property type="match status" value="1"/>
</dbReference>
<name>A0ABS9WX00_9GAMM</name>
<dbReference type="Gene3D" id="2.40.40.20">
    <property type="match status" value="1"/>
</dbReference>
<evidence type="ECO:0000259" key="5">
    <source>
        <dbReference type="Pfam" id="PF04324"/>
    </source>
</evidence>
<evidence type="ECO:0000313" key="7">
    <source>
        <dbReference type="Proteomes" id="UP001139646"/>
    </source>
</evidence>
<accession>A0ABS9WX00</accession>
<sequence>MGFTTQFNYESVYQIFTEHARLSGLNNHGSRAFDISAFGKLSAEQYQRLQPFQWPQPQGYPIKVSEQNFFSDGHYYHDNNKARVVAIKSEVQQHDQQLFTLNTGRNRDQWHTQTRSGKSGILSQRHPEPEVEINQQDADYLNITHGQLVAIETDNKRVKEQFLIRASITGTQREKELFIAIHWSASNFNQGCVSKFVKANIDIISGQPAFKHSKVSIKPWQTCSEAMLVVKSPISDNLATYQVEQKITGGYCYHLASTESSADLFRRLNDFVLTNPNQAVNKSDINVLNASDSTKNYFRKSYFIKDNMQATILVAQQKSDLPNGWISQIFTLTDNNDIQRNILSNDSKCLQLKNTFCHCLRVELKDIEHAIDSGEITVDSIRAKTNAGNGCGSCIGDIALKLKQCGV</sequence>
<evidence type="ECO:0000256" key="1">
    <source>
        <dbReference type="ARBA" id="ARBA00001942"/>
    </source>
</evidence>